<keyword evidence="4" id="KW-1185">Reference proteome</keyword>
<dbReference type="InterPro" id="IPR010427">
    <property type="entry name" value="DUF1023"/>
</dbReference>
<dbReference type="HOGENOM" id="CLU_395253_0_0_11"/>
<dbReference type="AlphaFoldDB" id="U3PA51"/>
<dbReference type="eggNOG" id="COG4099">
    <property type="taxonomic scope" value="Bacteria"/>
</dbReference>
<dbReference type="InterPro" id="IPR029058">
    <property type="entry name" value="AB_hydrolase_fold"/>
</dbReference>
<sequence>MPGDGVPLVFDFEAADALAVGARVAAAIEVRTPVRSGVVAVASAEFRGGLARAFARNGEHAAAGGRAGAAGLRSLAGFADEIAESARAEKVRRSRVREWEYRRSRREAQAVALGIAAAVSFEVWDPRPAAGPPPLRRAVEPVSVRRDTPPATMSDSGSGGVSSARPGDLRAYASMCGTLDAELAGYLHRVRQAVDAFERGCRWGDLDASAVLTGFQRWLDGNRADAAWAEGTAAGFETAGGGASGTVWAVYDPVRKGWAAATPAELLGLLRSLTAAELARLLRNNPDLAQTFWNHPPDPVHVADWWAGLTAKQQNALVKTAPVIIGNLPGLPYRIRDTANRATYAHWLRHLDELTEDQRKVIQALRKALATPEDGVPVRLVALNLFATTPPVAVGYGDLDRTSHTTWCAPGMDFDAKDALGTWSDAAKNLYRTQHTTKVGTPGVVAWMGYDTPGLLGVAFGAAAESGGARFASEIDRNSAARAAGEAGPASIAVVAHSYGTTMASYALTQTTTRIDSLVMVGSAGIDTGLVPSLSRVHATTVYTTHATGDRLAPFGSPLAHRAEPNPEAAGATDRAIGGAHAFSSEGNGRDLAGVDGHNPLGEPHRTAPGGLLNAEPSRGHGYFNLDTQSLWNTSATALGRPDLIDGDLTSTTAGADAHNQRAEKITERQRQKALP</sequence>
<gene>
    <name evidence="3" type="ORF">O159_24160</name>
</gene>
<dbReference type="eggNOG" id="COG3209">
    <property type="taxonomic scope" value="Bacteria"/>
</dbReference>
<evidence type="ECO:0000259" key="2">
    <source>
        <dbReference type="Pfam" id="PF06259"/>
    </source>
</evidence>
<feature type="compositionally biased region" description="Basic and acidic residues" evidence="1">
    <location>
        <begin position="659"/>
        <end position="676"/>
    </location>
</feature>
<feature type="region of interest" description="Disordered" evidence="1">
    <location>
        <begin position="650"/>
        <end position="676"/>
    </location>
</feature>
<organism evidence="3 4">
    <name type="scientific">Leifsonia xyli subsp. cynodontis DSM 46306</name>
    <dbReference type="NCBI Taxonomy" id="1389489"/>
    <lineage>
        <taxon>Bacteria</taxon>
        <taxon>Bacillati</taxon>
        <taxon>Actinomycetota</taxon>
        <taxon>Actinomycetes</taxon>
        <taxon>Micrococcales</taxon>
        <taxon>Microbacteriaceae</taxon>
        <taxon>Leifsonia</taxon>
    </lineage>
</organism>
<dbReference type="Proteomes" id="UP000016743">
    <property type="component" value="Chromosome"/>
</dbReference>
<dbReference type="STRING" id="1389489.O159_24160"/>
<evidence type="ECO:0000313" key="3">
    <source>
        <dbReference type="EMBL" id="AGW42364.1"/>
    </source>
</evidence>
<dbReference type="RefSeq" id="WP_021755836.1">
    <property type="nucleotide sequence ID" value="NC_022438.1"/>
</dbReference>
<evidence type="ECO:0000256" key="1">
    <source>
        <dbReference type="SAM" id="MobiDB-lite"/>
    </source>
</evidence>
<dbReference type="ESTHER" id="leixc-u3pa51">
    <property type="family name" value="Duf_1023"/>
</dbReference>
<accession>U3PA51</accession>
<name>U3PA51_LEIXC</name>
<evidence type="ECO:0000313" key="4">
    <source>
        <dbReference type="Proteomes" id="UP000016743"/>
    </source>
</evidence>
<dbReference type="EMBL" id="CP006734">
    <property type="protein sequence ID" value="AGW42364.1"/>
    <property type="molecule type" value="Genomic_DNA"/>
</dbReference>
<dbReference type="Gene3D" id="3.40.50.1820">
    <property type="entry name" value="alpha/beta hydrolase"/>
    <property type="match status" value="1"/>
</dbReference>
<dbReference type="Pfam" id="PF06259">
    <property type="entry name" value="Abhydrolase_8"/>
    <property type="match status" value="1"/>
</dbReference>
<reference evidence="3 4" key="1">
    <citation type="journal article" date="2013" name="Genome Announc.">
        <title>Complete Genome Sequence of Leifsonia xyli subsp. cynodontis Strain DSM46306, a Gram-Positive Bacterial Pathogen of Grasses.</title>
        <authorList>
            <person name="Monteiro-Vitorello C.B."/>
            <person name="Zerillo M.M."/>
            <person name="Van Sluys M.A."/>
            <person name="Camargo L.E."/>
            <person name="Kitajima J.P."/>
        </authorList>
    </citation>
    <scope>NUCLEOTIDE SEQUENCE [LARGE SCALE GENOMIC DNA]</scope>
    <source>
        <strain evidence="3 4">DSM 46306</strain>
    </source>
</reference>
<dbReference type="KEGG" id="lxy:O159_24160"/>
<protein>
    <recommendedName>
        <fullName evidence="2">DUF1023 domain-containing protein</fullName>
    </recommendedName>
</protein>
<dbReference type="SUPFAM" id="SSF53474">
    <property type="entry name" value="alpha/beta-Hydrolases"/>
    <property type="match status" value="1"/>
</dbReference>
<feature type="region of interest" description="Disordered" evidence="1">
    <location>
        <begin position="143"/>
        <end position="164"/>
    </location>
</feature>
<feature type="domain" description="DUF1023" evidence="2">
    <location>
        <begin position="391"/>
        <end position="550"/>
    </location>
</feature>
<dbReference type="PATRIC" id="fig|1389489.3.peg.2314"/>
<proteinExistence type="predicted"/>
<dbReference type="OrthoDB" id="3259161at2"/>